<dbReference type="PRINTS" id="PR00455">
    <property type="entry name" value="HTHTETR"/>
</dbReference>
<proteinExistence type="predicted"/>
<dbReference type="OrthoDB" id="881297at2"/>
<reference evidence="5" key="1">
    <citation type="submission" date="2016-11" db="EMBL/GenBank/DDBJ databases">
        <authorList>
            <person name="Varghese N."/>
            <person name="Submissions S."/>
        </authorList>
    </citation>
    <scope>NUCLEOTIDE SEQUENCE [LARGE SCALE GENOMIC DNA]</scope>
    <source>
        <strain evidence="5">DSM 24786</strain>
    </source>
</reference>
<evidence type="ECO:0000313" key="5">
    <source>
        <dbReference type="Proteomes" id="UP000183257"/>
    </source>
</evidence>
<accession>A0A1K1NQS1</accession>
<dbReference type="SUPFAM" id="SSF46689">
    <property type="entry name" value="Homeodomain-like"/>
    <property type="match status" value="1"/>
</dbReference>
<evidence type="ECO:0000313" key="4">
    <source>
        <dbReference type="EMBL" id="SFW37671.1"/>
    </source>
</evidence>
<dbReference type="Pfam" id="PF00440">
    <property type="entry name" value="TetR_N"/>
    <property type="match status" value="1"/>
</dbReference>
<name>A0A1K1NQS1_9FLAO</name>
<feature type="domain" description="HTH tetR-type" evidence="3">
    <location>
        <begin position="1"/>
        <end position="61"/>
    </location>
</feature>
<dbReference type="Gene3D" id="1.10.357.10">
    <property type="entry name" value="Tetracycline Repressor, domain 2"/>
    <property type="match status" value="1"/>
</dbReference>
<sequence length="197" mass="23158">MITKKELLKCAITNFTKFGSKRLTLDELAKILGISKKTIYIHFKNKETLVENSLEFLLDEYKADIKSIIADNKKDAILTIILIYKRGLEYLRYFKPSFIFGLKKYYPDAYTIFDNFRVELAYVTILDLLKKAKEDGYIRNNVNLKLVTELYFLRIESIAFTVDNLFTVYDINTILDHFIVNNLRGITTSQYSNCYYN</sequence>
<dbReference type="Proteomes" id="UP000183257">
    <property type="component" value="Unassembled WGS sequence"/>
</dbReference>
<protein>
    <submittedName>
        <fullName evidence="4">Transcriptional regulator, TetR family</fullName>
    </submittedName>
</protein>
<evidence type="ECO:0000259" key="3">
    <source>
        <dbReference type="PROSITE" id="PS50977"/>
    </source>
</evidence>
<feature type="DNA-binding region" description="H-T-H motif" evidence="2">
    <location>
        <begin position="24"/>
        <end position="43"/>
    </location>
</feature>
<organism evidence="4 5">
    <name type="scientific">Cellulophaga fucicola</name>
    <dbReference type="NCBI Taxonomy" id="76595"/>
    <lineage>
        <taxon>Bacteria</taxon>
        <taxon>Pseudomonadati</taxon>
        <taxon>Bacteroidota</taxon>
        <taxon>Flavobacteriia</taxon>
        <taxon>Flavobacteriales</taxon>
        <taxon>Flavobacteriaceae</taxon>
        <taxon>Cellulophaga</taxon>
    </lineage>
</organism>
<evidence type="ECO:0000256" key="2">
    <source>
        <dbReference type="PROSITE-ProRule" id="PRU00335"/>
    </source>
</evidence>
<dbReference type="GO" id="GO:0003677">
    <property type="term" value="F:DNA binding"/>
    <property type="evidence" value="ECO:0007669"/>
    <property type="project" value="UniProtKB-UniRule"/>
</dbReference>
<dbReference type="STRING" id="76595.SAMN05660313_01303"/>
<keyword evidence="1 2" id="KW-0238">DNA-binding</keyword>
<dbReference type="PROSITE" id="PS50977">
    <property type="entry name" value="HTH_TETR_2"/>
    <property type="match status" value="1"/>
</dbReference>
<gene>
    <name evidence="4" type="ORF">SAMN05660313_01303</name>
</gene>
<evidence type="ECO:0000256" key="1">
    <source>
        <dbReference type="ARBA" id="ARBA00023125"/>
    </source>
</evidence>
<keyword evidence="5" id="KW-1185">Reference proteome</keyword>
<dbReference type="InterPro" id="IPR009057">
    <property type="entry name" value="Homeodomain-like_sf"/>
</dbReference>
<dbReference type="EMBL" id="FPIY01000002">
    <property type="protein sequence ID" value="SFW37671.1"/>
    <property type="molecule type" value="Genomic_DNA"/>
</dbReference>
<dbReference type="RefSeq" id="WP_072302992.1">
    <property type="nucleotide sequence ID" value="NZ_FPIY01000002.1"/>
</dbReference>
<dbReference type="InterPro" id="IPR001647">
    <property type="entry name" value="HTH_TetR"/>
</dbReference>
<dbReference type="AlphaFoldDB" id="A0A1K1NQS1"/>